<reference evidence="2" key="1">
    <citation type="submission" date="2016-11" db="UniProtKB">
        <authorList>
            <consortium name="WormBaseParasite"/>
        </authorList>
    </citation>
    <scope>IDENTIFICATION</scope>
    <source>
        <strain evidence="2">KR3021</strain>
    </source>
</reference>
<sequence>MGVPALFHWLTKKYPLITCPAIEEAQSVYNGIKIAVDCTKPNQNFQEFDNLYLDLNGIIHPCLHPDDIKQTPETMDEIFVALFEYIDTIMLIVRPRKLLFIAIDGVAPRAKMNQQRSRRFKSAREKMEKEHLLAKVKARLTSQGVTLPPTRIPKEVFDPNCITPGTVFMDEISKAISYYIARKLKSERAWNGITVIFSDASVVGEGEHKIMSFIRKQRASPSHDPNTSHCLCGSDADLIMLGLTTHETNVTIIREHLAPNAPKMCELCHKAGHELKDCEGGIQSFNSHHNTSNFYRIQRQCNFIFVRLPILREYLEEDFIPTLDSGKTFDLERIIDDWVFLIFLVGNDFFPSLMSLQIREGAIEKLIKLYKLKDFGDDIYLTNNGTFDHGKFNLMMKELSTMEDDIFKRRNNERSKHRVVSYRNPRYNQFNKNTGKPLISVVTPEKIDLIKALRYKIVPEDVDSETKESTQNRLILILNQNRLAHGIINQLDKEPQLGVDDEEDTIKLHLPGWEDRFYEIKYGEDYDDTGPELRKQVAQAYMEGLTWILKYYYCECPSWDWFYPYHYAPFASDLAKLEHCEIAFKKNSKPLKPLQQLMAVCPPSSVDLVPGCWRRLMTGDRSGICEMYPRSFKIDLNGKPKAYQGIALIPFVDHEKLVNCLGNYSCQLTPDQTRRNTFGQNCLFVSATHPLFKFIELLYVGKHSQSNTWIDLFPQMVNGMAGQVSRKRNAVHPGHPYYSPIKASFCKDFSNTCGMASYRDPCFSDYYQYPCHLLRGASVLAQHFKDYQFYEQIPQLNNDNYLYYQQRDQDAFSMYASKNSYQNDENPFFSNKLPFINTNLLAYPNNVSYHYQGPKNGRRNHHHNSLYSKVAAPYTRKPLNKEHL</sequence>
<name>A0AC35UHE5_9BILA</name>
<protein>
    <submittedName>
        <fullName evidence="2">5'-3' exoribonuclease</fullName>
    </submittedName>
</protein>
<dbReference type="Proteomes" id="UP000095286">
    <property type="component" value="Unplaced"/>
</dbReference>
<dbReference type="WBParaSite" id="RSKR_0001100400.1">
    <property type="protein sequence ID" value="RSKR_0001100400.1"/>
    <property type="gene ID" value="RSKR_0001100400"/>
</dbReference>
<evidence type="ECO:0000313" key="2">
    <source>
        <dbReference type="WBParaSite" id="RSKR_0001100400.1"/>
    </source>
</evidence>
<accession>A0AC35UHE5</accession>
<proteinExistence type="predicted"/>
<evidence type="ECO:0000313" key="1">
    <source>
        <dbReference type="Proteomes" id="UP000095286"/>
    </source>
</evidence>
<organism evidence="1 2">
    <name type="scientific">Rhabditophanes sp. KR3021</name>
    <dbReference type="NCBI Taxonomy" id="114890"/>
    <lineage>
        <taxon>Eukaryota</taxon>
        <taxon>Metazoa</taxon>
        <taxon>Ecdysozoa</taxon>
        <taxon>Nematoda</taxon>
        <taxon>Chromadorea</taxon>
        <taxon>Rhabditida</taxon>
        <taxon>Tylenchina</taxon>
        <taxon>Panagrolaimomorpha</taxon>
        <taxon>Strongyloidoidea</taxon>
        <taxon>Alloionematidae</taxon>
        <taxon>Rhabditophanes</taxon>
    </lineage>
</organism>